<gene>
    <name evidence="1" type="ORF">CCHOA_01075</name>
</gene>
<name>A0A3G6J4J0_9CORY</name>
<sequence length="62" mass="6565">MGCAIASLIMVASGAFDDTLTFFALRGVVQQPEAAQCGRDIAFPCGIARDSRRFQSQDSGLP</sequence>
<proteinExistence type="predicted"/>
<organism evidence="1 2">
    <name type="scientific">Corynebacterium choanae</name>
    <dbReference type="NCBI Taxonomy" id="1862358"/>
    <lineage>
        <taxon>Bacteria</taxon>
        <taxon>Bacillati</taxon>
        <taxon>Actinomycetota</taxon>
        <taxon>Actinomycetes</taxon>
        <taxon>Mycobacteriales</taxon>
        <taxon>Corynebacteriaceae</taxon>
        <taxon>Corynebacterium</taxon>
    </lineage>
</organism>
<reference evidence="1 2" key="1">
    <citation type="submission" date="2018-11" db="EMBL/GenBank/DDBJ databases">
        <authorList>
            <person name="Kleinhagauer T."/>
            <person name="Glaeser S.P."/>
            <person name="Spergser J."/>
            <person name="Ruckert C."/>
            <person name="Kaempfer P."/>
            <person name="Busse H.-J."/>
        </authorList>
    </citation>
    <scope>NUCLEOTIDE SEQUENCE [LARGE SCALE GENOMIC DNA]</scope>
    <source>
        <strain evidence="1 2">200CH</strain>
    </source>
</reference>
<dbReference type="AlphaFoldDB" id="A0A3G6J4J0"/>
<dbReference type="Proteomes" id="UP000269019">
    <property type="component" value="Chromosome"/>
</dbReference>
<evidence type="ECO:0000313" key="2">
    <source>
        <dbReference type="Proteomes" id="UP000269019"/>
    </source>
</evidence>
<keyword evidence="2" id="KW-1185">Reference proteome</keyword>
<protein>
    <submittedName>
        <fullName evidence="1">Uncharacterized protein</fullName>
    </submittedName>
</protein>
<dbReference type="EMBL" id="CP033896">
    <property type="protein sequence ID" value="AZA12643.1"/>
    <property type="molecule type" value="Genomic_DNA"/>
</dbReference>
<accession>A0A3G6J4J0</accession>
<dbReference type="KEGG" id="ccho:CCHOA_01075"/>
<evidence type="ECO:0000313" key="1">
    <source>
        <dbReference type="EMBL" id="AZA12643.1"/>
    </source>
</evidence>